<evidence type="ECO:0000313" key="5">
    <source>
        <dbReference type="Proteomes" id="UP000327493"/>
    </source>
</evidence>
<accession>A0A5J5CV00</accession>
<comment type="caution">
    <text evidence="4">The sequence shown here is derived from an EMBL/GenBank/DDBJ whole genome shotgun (WGS) entry which is preliminary data.</text>
</comment>
<keyword evidence="5" id="KW-1185">Reference proteome</keyword>
<evidence type="ECO:0000256" key="3">
    <source>
        <dbReference type="SAM" id="SignalP"/>
    </source>
</evidence>
<feature type="region of interest" description="Disordered" evidence="1">
    <location>
        <begin position="240"/>
        <end position="273"/>
    </location>
</feature>
<keyword evidence="2" id="KW-0472">Membrane</keyword>
<feature type="transmembrane region" description="Helical" evidence="2">
    <location>
        <begin position="592"/>
        <end position="611"/>
    </location>
</feature>
<feature type="chain" id="PRO_5023848593" evidence="3">
    <location>
        <begin position="25"/>
        <end position="617"/>
    </location>
</feature>
<dbReference type="EMBL" id="VOFY01000015">
    <property type="protein sequence ID" value="KAA8585014.1"/>
    <property type="molecule type" value="Genomic_DNA"/>
</dbReference>
<evidence type="ECO:0000256" key="1">
    <source>
        <dbReference type="SAM" id="MobiDB-lite"/>
    </source>
</evidence>
<sequence>MRKISARVTSCSVALLCALTSVSAVKKNLNSINDLKKINYGQSVPKHSLVLLYWFANIVDIDENNVIRLTFDPNSGDYGSHHYGNYEGLLDPLPRGNRYKYYTIGNLNQETSMPLPPFVVRSPTGFVGRNRDRVIILVREQNIIGQALQIDQVYITQHIQLQGTYDPDHTYRITTTLLRQIREFSVGDDQQQMQYLRSLYGSNADDIHIRNTWGDLACLGLLLFIVIQERYSFNQHNNRIENNHTHQNNNNNNRPDNCRPENSGLENGRPENCGLENGRLENCGPENCRPENRQNDWKDDALGVMVVLFKDDEEHKASRTHQLISIKQRPGVARMMKMPGRVTSCCVALFFALTSVSAVQRLNSINDLKRINYGQSVPKHSLVLLYWFANTVDIDNNNVLLTFDPNSGDYGSHHYGNYEGMLDPLPWGNRYRYYTIGNHYQETSMPLPPYVVRPPTGDVGGNRERIIIRVMEQNIVGQALQIDQVYITQHYQGPVHQGVYDPGQTYQITTNLLRQIREFSVGENQQELLRLRNRYGSNADVFHIRNTWGDLACLGLLLYIVIQERYSFNQQSYRLQNNYRQENRQNNGGDGYLAYCIMFVAIVLLILAFCFTNTLGK</sequence>
<dbReference type="AlphaFoldDB" id="A0A5J5CV00"/>
<proteinExistence type="predicted"/>
<dbReference type="PANTHER" id="PTHR38706:SF2">
    <property type="match status" value="1"/>
</dbReference>
<keyword evidence="3" id="KW-0732">Signal</keyword>
<dbReference type="Proteomes" id="UP000327493">
    <property type="component" value="Chromosome 15"/>
</dbReference>
<name>A0A5J5CV00_9PERO</name>
<protein>
    <submittedName>
        <fullName evidence="4">Uncharacterized protein</fullName>
    </submittedName>
</protein>
<keyword evidence="2" id="KW-0812">Transmembrane</keyword>
<dbReference type="PANTHER" id="PTHR38706">
    <property type="entry name" value="SI:CH211-198C19.1-RELATED"/>
    <property type="match status" value="1"/>
</dbReference>
<keyword evidence="2" id="KW-1133">Transmembrane helix</keyword>
<feature type="compositionally biased region" description="Low complexity" evidence="1">
    <location>
        <begin position="245"/>
        <end position="255"/>
    </location>
</feature>
<evidence type="ECO:0000256" key="2">
    <source>
        <dbReference type="SAM" id="Phobius"/>
    </source>
</evidence>
<organism evidence="4 5">
    <name type="scientific">Etheostoma spectabile</name>
    <name type="common">orangethroat darter</name>
    <dbReference type="NCBI Taxonomy" id="54343"/>
    <lineage>
        <taxon>Eukaryota</taxon>
        <taxon>Metazoa</taxon>
        <taxon>Chordata</taxon>
        <taxon>Craniata</taxon>
        <taxon>Vertebrata</taxon>
        <taxon>Euteleostomi</taxon>
        <taxon>Actinopterygii</taxon>
        <taxon>Neopterygii</taxon>
        <taxon>Teleostei</taxon>
        <taxon>Neoteleostei</taxon>
        <taxon>Acanthomorphata</taxon>
        <taxon>Eupercaria</taxon>
        <taxon>Perciformes</taxon>
        <taxon>Percoidei</taxon>
        <taxon>Percidae</taxon>
        <taxon>Etheostomatinae</taxon>
        <taxon>Etheostoma</taxon>
    </lineage>
</organism>
<feature type="signal peptide" evidence="3">
    <location>
        <begin position="1"/>
        <end position="24"/>
    </location>
</feature>
<evidence type="ECO:0000313" key="4">
    <source>
        <dbReference type="EMBL" id="KAA8585014.1"/>
    </source>
</evidence>
<gene>
    <name evidence="4" type="ORF">FQN60_003708</name>
</gene>
<reference evidence="4 5" key="1">
    <citation type="submission" date="2019-08" db="EMBL/GenBank/DDBJ databases">
        <title>A chromosome-level genome assembly, high-density linkage maps, and genome scans reveal the genomic architecture of hybrid incompatibilities underlying speciation via character displacement in darters (Percidae: Etheostominae).</title>
        <authorList>
            <person name="Moran R.L."/>
            <person name="Catchen J.M."/>
            <person name="Fuller R.C."/>
        </authorList>
    </citation>
    <scope>NUCLEOTIDE SEQUENCE [LARGE SCALE GENOMIC DNA]</scope>
    <source>
        <strain evidence="4">EspeVRDwgs_2016</strain>
        <tissue evidence="4">Muscle</tissue>
    </source>
</reference>